<feature type="non-terminal residue" evidence="1">
    <location>
        <position position="1"/>
    </location>
</feature>
<gene>
    <name evidence="1" type="ORF">METZ01_LOCUS206341</name>
</gene>
<dbReference type="SUPFAM" id="SSF56235">
    <property type="entry name" value="N-terminal nucleophile aminohydrolases (Ntn hydrolases)"/>
    <property type="match status" value="1"/>
</dbReference>
<dbReference type="Gene3D" id="3.60.20.10">
    <property type="entry name" value="Glutamine Phosphoribosylpyrophosphate, subunit 1, domain 1"/>
    <property type="match status" value="1"/>
</dbReference>
<dbReference type="EMBL" id="UINC01046015">
    <property type="protein sequence ID" value="SVB53487.1"/>
    <property type="molecule type" value="Genomic_DNA"/>
</dbReference>
<evidence type="ECO:0000313" key="1">
    <source>
        <dbReference type="EMBL" id="SVB53487.1"/>
    </source>
</evidence>
<organism evidence="1">
    <name type="scientific">marine metagenome</name>
    <dbReference type="NCBI Taxonomy" id="408172"/>
    <lineage>
        <taxon>unclassified sequences</taxon>
        <taxon>metagenomes</taxon>
        <taxon>ecological metagenomes</taxon>
    </lineage>
</organism>
<reference evidence="1" key="1">
    <citation type="submission" date="2018-05" db="EMBL/GenBank/DDBJ databases">
        <authorList>
            <person name="Lanie J.A."/>
            <person name="Ng W.-L."/>
            <person name="Kazmierczak K.M."/>
            <person name="Andrzejewski T.M."/>
            <person name="Davidsen T.M."/>
            <person name="Wayne K.J."/>
            <person name="Tettelin H."/>
            <person name="Glass J.I."/>
            <person name="Rusch D."/>
            <person name="Podicherti R."/>
            <person name="Tsui H.-C.T."/>
            <person name="Winkler M.E."/>
        </authorList>
    </citation>
    <scope>NUCLEOTIDE SEQUENCE</scope>
</reference>
<accession>A0A382EUJ0</accession>
<name>A0A382EUJ0_9ZZZZ</name>
<proteinExistence type="predicted"/>
<dbReference type="AlphaFoldDB" id="A0A382EUJ0"/>
<protein>
    <submittedName>
        <fullName evidence="1">Uncharacterized protein</fullName>
    </submittedName>
</protein>
<dbReference type="InterPro" id="IPR029055">
    <property type="entry name" value="Ntn_hydrolases_N"/>
</dbReference>
<sequence length="78" mass="8742">NRFFQKYHVEMPDGFYAIGWGSSYAMAAMDMGADAKKAVQISAKYDAYTGGKIKTMKVKNWGPLVEKTLTSSQIRKKV</sequence>